<keyword evidence="3 9" id="KW-0418">Kinase</keyword>
<keyword evidence="4 5" id="KW-0067">ATP-binding</keyword>
<reference evidence="9 10" key="1">
    <citation type="submission" date="2019-05" db="EMBL/GenBank/DDBJ databases">
        <title>Draft genome sequence of Actinomadura geliboluensis A8036.</title>
        <authorList>
            <person name="Saricaoglu S."/>
            <person name="Isik K."/>
        </authorList>
    </citation>
    <scope>NUCLEOTIDE SEQUENCE [LARGE SCALE GENOMIC DNA]</scope>
    <source>
        <strain evidence="9 10">A8036</strain>
    </source>
</reference>
<evidence type="ECO:0000259" key="8">
    <source>
        <dbReference type="PROSITE" id="PS50011"/>
    </source>
</evidence>
<evidence type="ECO:0000256" key="2">
    <source>
        <dbReference type="ARBA" id="ARBA00022741"/>
    </source>
</evidence>
<dbReference type="EMBL" id="VCKZ01000171">
    <property type="protein sequence ID" value="TMR35642.1"/>
    <property type="molecule type" value="Genomic_DNA"/>
</dbReference>
<feature type="compositionally biased region" description="Basic and acidic residues" evidence="6">
    <location>
        <begin position="298"/>
        <end position="315"/>
    </location>
</feature>
<dbReference type="OrthoDB" id="4061614at2"/>
<keyword evidence="7" id="KW-0472">Membrane</keyword>
<comment type="caution">
    <text evidence="9">The sequence shown here is derived from an EMBL/GenBank/DDBJ whole genome shotgun (WGS) entry which is preliminary data.</text>
</comment>
<organism evidence="9 10">
    <name type="scientific">Actinomadura geliboluensis</name>
    <dbReference type="NCBI Taxonomy" id="882440"/>
    <lineage>
        <taxon>Bacteria</taxon>
        <taxon>Bacillati</taxon>
        <taxon>Actinomycetota</taxon>
        <taxon>Actinomycetes</taxon>
        <taxon>Streptosporangiales</taxon>
        <taxon>Thermomonosporaceae</taxon>
        <taxon>Actinomadura</taxon>
    </lineage>
</organism>
<dbReference type="PANTHER" id="PTHR43289:SF34">
    <property type="entry name" value="SERINE_THREONINE-PROTEIN KINASE YBDM-RELATED"/>
    <property type="match status" value="1"/>
</dbReference>
<keyword evidence="9" id="KW-0723">Serine/threonine-protein kinase</keyword>
<evidence type="ECO:0000256" key="6">
    <source>
        <dbReference type="SAM" id="MobiDB-lite"/>
    </source>
</evidence>
<keyword evidence="1" id="KW-0808">Transferase</keyword>
<feature type="region of interest" description="Disordered" evidence="6">
    <location>
        <begin position="1"/>
        <end position="29"/>
    </location>
</feature>
<dbReference type="InterPro" id="IPR011009">
    <property type="entry name" value="Kinase-like_dom_sf"/>
</dbReference>
<keyword evidence="10" id="KW-1185">Reference proteome</keyword>
<protein>
    <submittedName>
        <fullName evidence="9">Serine/threonine protein kinase</fullName>
    </submittedName>
</protein>
<feature type="compositionally biased region" description="Low complexity" evidence="6">
    <location>
        <begin position="284"/>
        <end position="296"/>
    </location>
</feature>
<dbReference type="SUPFAM" id="SSF56112">
    <property type="entry name" value="Protein kinase-like (PK-like)"/>
    <property type="match status" value="1"/>
</dbReference>
<feature type="compositionally biased region" description="Basic and acidic residues" evidence="6">
    <location>
        <begin position="1"/>
        <end position="25"/>
    </location>
</feature>
<dbReference type="PROSITE" id="PS00107">
    <property type="entry name" value="PROTEIN_KINASE_ATP"/>
    <property type="match status" value="1"/>
</dbReference>
<evidence type="ECO:0000313" key="10">
    <source>
        <dbReference type="Proteomes" id="UP000305238"/>
    </source>
</evidence>
<proteinExistence type="predicted"/>
<sequence>MSERSLRPRPPEDHVEALEPGDPRTVEAPQGGYRLLARLGSGGMGTVYLGRSAAGRVVAVKLVHPEFGADPRFRERFRREAELSATVGGGFTAPVVDADPDAPRPWLATEYLPSVPLREAVRNWGPLPPDVVRYLAAGVAEALLELHRAGIVHRDLTPANVLLTADGPRVIDFGIARALDAATITHSETTLGSPGFMSPEQAAGDRIGPASDVFTLGATLLYASTGKEPFGTGPWHERLARLRSERPRFDRIPDESLRAIIAGCMERDPSLRPTAGELAERLAESAPEAAWPSPIATEIDRRRREAAHPPAPRRDRTPVVVAAVAAIVLLAAGVSAALWYQGRDPGTDAAGAPAQATPAAPASRSAPAASPTPVGVIRFSLSGDGEVESLTYTVNGESKTVENVELPWEITVPIPSSVPRTAYELDLRSSGGEVRYNVDVDGRLLTRGVNVGGGTGHAEGIY</sequence>
<name>A0A5S4GSB4_9ACTN</name>
<dbReference type="AlphaFoldDB" id="A0A5S4GSB4"/>
<dbReference type="InterPro" id="IPR008266">
    <property type="entry name" value="Tyr_kinase_AS"/>
</dbReference>
<dbReference type="PROSITE" id="PS50011">
    <property type="entry name" value="PROTEIN_KINASE_DOM"/>
    <property type="match status" value="1"/>
</dbReference>
<dbReference type="GO" id="GO:0004674">
    <property type="term" value="F:protein serine/threonine kinase activity"/>
    <property type="evidence" value="ECO:0007669"/>
    <property type="project" value="UniProtKB-KW"/>
</dbReference>
<accession>A0A5S4GSB4</accession>
<keyword evidence="7" id="KW-0812">Transmembrane</keyword>
<evidence type="ECO:0000256" key="7">
    <source>
        <dbReference type="SAM" id="Phobius"/>
    </source>
</evidence>
<dbReference type="PROSITE" id="PS00109">
    <property type="entry name" value="PROTEIN_KINASE_TYR"/>
    <property type="match status" value="1"/>
</dbReference>
<evidence type="ECO:0000256" key="4">
    <source>
        <dbReference type="ARBA" id="ARBA00022840"/>
    </source>
</evidence>
<keyword evidence="7" id="KW-1133">Transmembrane helix</keyword>
<dbReference type="Pfam" id="PF00069">
    <property type="entry name" value="Pkinase"/>
    <property type="match status" value="1"/>
</dbReference>
<dbReference type="InterPro" id="IPR000719">
    <property type="entry name" value="Prot_kinase_dom"/>
</dbReference>
<evidence type="ECO:0000313" key="9">
    <source>
        <dbReference type="EMBL" id="TMR35642.1"/>
    </source>
</evidence>
<dbReference type="GO" id="GO:0005524">
    <property type="term" value="F:ATP binding"/>
    <property type="evidence" value="ECO:0007669"/>
    <property type="project" value="UniProtKB-UniRule"/>
</dbReference>
<feature type="binding site" evidence="5">
    <location>
        <position position="61"/>
    </location>
    <ligand>
        <name>ATP</name>
        <dbReference type="ChEBI" id="CHEBI:30616"/>
    </ligand>
</feature>
<dbReference type="Gene3D" id="1.10.510.10">
    <property type="entry name" value="Transferase(Phosphotransferase) domain 1"/>
    <property type="match status" value="1"/>
</dbReference>
<keyword evidence="2 5" id="KW-0547">Nucleotide-binding</keyword>
<dbReference type="CDD" id="cd14014">
    <property type="entry name" value="STKc_PknB_like"/>
    <property type="match status" value="1"/>
</dbReference>
<evidence type="ECO:0000256" key="1">
    <source>
        <dbReference type="ARBA" id="ARBA00022679"/>
    </source>
</evidence>
<dbReference type="Gene3D" id="3.30.200.20">
    <property type="entry name" value="Phosphorylase Kinase, domain 1"/>
    <property type="match status" value="1"/>
</dbReference>
<dbReference type="Proteomes" id="UP000305238">
    <property type="component" value="Unassembled WGS sequence"/>
</dbReference>
<feature type="region of interest" description="Disordered" evidence="6">
    <location>
        <begin position="282"/>
        <end position="315"/>
    </location>
</feature>
<feature type="domain" description="Protein kinase" evidence="8">
    <location>
        <begin position="33"/>
        <end position="289"/>
    </location>
</feature>
<feature type="transmembrane region" description="Helical" evidence="7">
    <location>
        <begin position="319"/>
        <end position="340"/>
    </location>
</feature>
<dbReference type="InterPro" id="IPR017441">
    <property type="entry name" value="Protein_kinase_ATP_BS"/>
</dbReference>
<evidence type="ECO:0000256" key="3">
    <source>
        <dbReference type="ARBA" id="ARBA00022777"/>
    </source>
</evidence>
<gene>
    <name evidence="9" type="ORF">ETD96_22510</name>
</gene>
<feature type="region of interest" description="Disordered" evidence="6">
    <location>
        <begin position="347"/>
        <end position="371"/>
    </location>
</feature>
<evidence type="ECO:0000256" key="5">
    <source>
        <dbReference type="PROSITE-ProRule" id="PRU10141"/>
    </source>
</evidence>
<dbReference type="PANTHER" id="PTHR43289">
    <property type="entry name" value="MITOGEN-ACTIVATED PROTEIN KINASE KINASE KINASE 20-RELATED"/>
    <property type="match status" value="1"/>
</dbReference>